<dbReference type="Gene3D" id="1.10.287.130">
    <property type="match status" value="1"/>
</dbReference>
<dbReference type="Proteomes" id="UP000092573">
    <property type="component" value="Chromosome"/>
</dbReference>
<dbReference type="InterPro" id="IPR050736">
    <property type="entry name" value="Sensor_HK_Regulatory"/>
</dbReference>
<dbReference type="KEGG" id="pyg:AWM70_17745"/>
<dbReference type="CDD" id="cd16922">
    <property type="entry name" value="HATPase_EvgS-ArcB-TorS-like"/>
    <property type="match status" value="1"/>
</dbReference>
<evidence type="ECO:0000313" key="16">
    <source>
        <dbReference type="Proteomes" id="UP000092573"/>
    </source>
</evidence>
<sequence length="363" mass="41568">MQRGQEREESRFREIMERLVAFIGITLLLSLCWVGAFYAADYVYNWIGRHPHPLVGQLITSGLGMLFWGTVISLISRIPRKKQNDYFEQTIEALRKISRGDFQVDLRNLGFGFRNHPFNVLADSVNEMAINLKNTEEMRQEFISNVSHEIQSPLTSIAGFARILKQEELSREQSLHYLDIIERESVRLSKLSDNMLRLASLDSKHVKLQTERFRLDKQLQQHLLSCEPQWLEKNLEVDAELVPVELEADQILLSQVWVNLLHNAIKFTPAGGTIKISLAVEHDHALVSVQDTGIGISEEDLLHIFERFYKVDRSRTRTEGGNGLGLSILHKIVELHKGEVSVHSRVGEGTEFIVRLPLQQKSA</sequence>
<keyword evidence="16" id="KW-1185">Reference proteome</keyword>
<evidence type="ECO:0000256" key="10">
    <source>
        <dbReference type="ARBA" id="ARBA00023012"/>
    </source>
</evidence>
<evidence type="ECO:0000256" key="4">
    <source>
        <dbReference type="ARBA" id="ARBA00022475"/>
    </source>
</evidence>
<dbReference type="InterPro" id="IPR036097">
    <property type="entry name" value="HisK_dim/P_sf"/>
</dbReference>
<dbReference type="GO" id="GO:0005886">
    <property type="term" value="C:plasma membrane"/>
    <property type="evidence" value="ECO:0007669"/>
    <property type="project" value="UniProtKB-SubCell"/>
</dbReference>
<dbReference type="SMART" id="SM00387">
    <property type="entry name" value="HATPase_c"/>
    <property type="match status" value="1"/>
</dbReference>
<dbReference type="InterPro" id="IPR003594">
    <property type="entry name" value="HATPase_dom"/>
</dbReference>
<evidence type="ECO:0000256" key="8">
    <source>
        <dbReference type="ARBA" id="ARBA00022777"/>
    </source>
</evidence>
<keyword evidence="7" id="KW-0547">Nucleotide-binding</keyword>
<dbReference type="Pfam" id="PF02518">
    <property type="entry name" value="HATPase_c"/>
    <property type="match status" value="1"/>
</dbReference>
<comment type="catalytic activity">
    <reaction evidence="1">
        <text>ATP + protein L-histidine = ADP + protein N-phospho-L-histidine.</text>
        <dbReference type="EC" id="2.7.13.3"/>
    </reaction>
</comment>
<evidence type="ECO:0000256" key="2">
    <source>
        <dbReference type="ARBA" id="ARBA00004651"/>
    </source>
</evidence>
<dbReference type="PRINTS" id="PR00344">
    <property type="entry name" value="BCTRLSENSOR"/>
</dbReference>
<dbReference type="SUPFAM" id="SSF55874">
    <property type="entry name" value="ATPase domain of HSP90 chaperone/DNA topoisomerase II/histidine kinase"/>
    <property type="match status" value="1"/>
</dbReference>
<feature type="domain" description="HAMP" evidence="14">
    <location>
        <begin position="92"/>
        <end position="137"/>
    </location>
</feature>
<dbReference type="Gene3D" id="3.30.565.10">
    <property type="entry name" value="Histidine kinase-like ATPase, C-terminal domain"/>
    <property type="match status" value="1"/>
</dbReference>
<keyword evidence="4" id="KW-1003">Cell membrane</keyword>
<keyword evidence="12" id="KW-1133">Transmembrane helix</keyword>
<proteinExistence type="predicted"/>
<evidence type="ECO:0000256" key="1">
    <source>
        <dbReference type="ARBA" id="ARBA00000085"/>
    </source>
</evidence>
<dbReference type="InterPro" id="IPR036890">
    <property type="entry name" value="HATPase_C_sf"/>
</dbReference>
<keyword evidence="9" id="KW-0067">ATP-binding</keyword>
<accession>A0A1B1N7A4</accession>
<dbReference type="InterPro" id="IPR005467">
    <property type="entry name" value="His_kinase_dom"/>
</dbReference>
<protein>
    <recommendedName>
        <fullName evidence="3">histidine kinase</fullName>
        <ecNumber evidence="3">2.7.13.3</ecNumber>
    </recommendedName>
</protein>
<evidence type="ECO:0000313" key="15">
    <source>
        <dbReference type="EMBL" id="ANS77312.1"/>
    </source>
</evidence>
<evidence type="ECO:0000256" key="7">
    <source>
        <dbReference type="ARBA" id="ARBA00022741"/>
    </source>
</evidence>
<dbReference type="Pfam" id="PF00512">
    <property type="entry name" value="HisKA"/>
    <property type="match status" value="1"/>
</dbReference>
<dbReference type="PANTHER" id="PTHR43711:SF1">
    <property type="entry name" value="HISTIDINE KINASE 1"/>
    <property type="match status" value="1"/>
</dbReference>
<name>A0A1B1N7A4_9BACL</name>
<dbReference type="SMART" id="SM00388">
    <property type="entry name" value="HisKA"/>
    <property type="match status" value="1"/>
</dbReference>
<keyword evidence="11 12" id="KW-0472">Membrane</keyword>
<dbReference type="InterPro" id="IPR003661">
    <property type="entry name" value="HisK_dim/P_dom"/>
</dbReference>
<dbReference type="AlphaFoldDB" id="A0A1B1N7A4"/>
<evidence type="ECO:0000256" key="6">
    <source>
        <dbReference type="ARBA" id="ARBA00022679"/>
    </source>
</evidence>
<dbReference type="FunFam" id="3.30.565.10:FF:000006">
    <property type="entry name" value="Sensor histidine kinase WalK"/>
    <property type="match status" value="1"/>
</dbReference>
<evidence type="ECO:0000256" key="12">
    <source>
        <dbReference type="SAM" id="Phobius"/>
    </source>
</evidence>
<dbReference type="GO" id="GO:0005524">
    <property type="term" value="F:ATP binding"/>
    <property type="evidence" value="ECO:0007669"/>
    <property type="project" value="UniProtKB-KW"/>
</dbReference>
<keyword evidence="6" id="KW-0808">Transferase</keyword>
<evidence type="ECO:0000256" key="5">
    <source>
        <dbReference type="ARBA" id="ARBA00022553"/>
    </source>
</evidence>
<dbReference type="STRING" id="1462996.AWM70_17745"/>
<reference evidence="15 16" key="1">
    <citation type="submission" date="2016-01" db="EMBL/GenBank/DDBJ databases">
        <title>Complete Genome Sequence of Paenibacillus yonginensis DCY84, a novel Plant Growth-Promoting Bacteria with Elicitation of Induced Systemic Resistance.</title>
        <authorList>
            <person name="Kim Y.J."/>
            <person name="Yang D.C."/>
            <person name="Sukweenadhi J."/>
        </authorList>
    </citation>
    <scope>NUCLEOTIDE SEQUENCE [LARGE SCALE GENOMIC DNA]</scope>
    <source>
        <strain evidence="15 16">DCY84</strain>
    </source>
</reference>
<dbReference type="InterPro" id="IPR003660">
    <property type="entry name" value="HAMP_dom"/>
</dbReference>
<evidence type="ECO:0000256" key="11">
    <source>
        <dbReference type="ARBA" id="ARBA00023136"/>
    </source>
</evidence>
<keyword evidence="12" id="KW-0812">Transmembrane</keyword>
<dbReference type="OrthoDB" id="9813151at2"/>
<dbReference type="InterPro" id="IPR004358">
    <property type="entry name" value="Sig_transdc_His_kin-like_C"/>
</dbReference>
<dbReference type="PROSITE" id="PS50885">
    <property type="entry name" value="HAMP"/>
    <property type="match status" value="1"/>
</dbReference>
<evidence type="ECO:0000259" key="13">
    <source>
        <dbReference type="PROSITE" id="PS50109"/>
    </source>
</evidence>
<gene>
    <name evidence="15" type="ORF">AWM70_17745</name>
</gene>
<dbReference type="PANTHER" id="PTHR43711">
    <property type="entry name" value="TWO-COMPONENT HISTIDINE KINASE"/>
    <property type="match status" value="1"/>
</dbReference>
<dbReference type="FunFam" id="1.10.287.130:FF:000001">
    <property type="entry name" value="Two-component sensor histidine kinase"/>
    <property type="match status" value="1"/>
</dbReference>
<keyword evidence="8" id="KW-0418">Kinase</keyword>
<feature type="transmembrane region" description="Helical" evidence="12">
    <location>
        <begin position="20"/>
        <end position="39"/>
    </location>
</feature>
<dbReference type="GO" id="GO:0000155">
    <property type="term" value="F:phosphorelay sensor kinase activity"/>
    <property type="evidence" value="ECO:0007669"/>
    <property type="project" value="InterPro"/>
</dbReference>
<organism evidence="15 16">
    <name type="scientific">Paenibacillus yonginensis</name>
    <dbReference type="NCBI Taxonomy" id="1462996"/>
    <lineage>
        <taxon>Bacteria</taxon>
        <taxon>Bacillati</taxon>
        <taxon>Bacillota</taxon>
        <taxon>Bacilli</taxon>
        <taxon>Bacillales</taxon>
        <taxon>Paenibacillaceae</taxon>
        <taxon>Paenibacillus</taxon>
    </lineage>
</organism>
<keyword evidence="10" id="KW-0902">Two-component regulatory system</keyword>
<keyword evidence="5" id="KW-0597">Phosphoprotein</keyword>
<comment type="subcellular location">
    <subcellularLocation>
        <location evidence="2">Cell membrane</location>
        <topology evidence="2">Multi-pass membrane protein</topology>
    </subcellularLocation>
</comment>
<dbReference type="SUPFAM" id="SSF47384">
    <property type="entry name" value="Homodimeric domain of signal transducing histidine kinase"/>
    <property type="match status" value="1"/>
</dbReference>
<evidence type="ECO:0000256" key="3">
    <source>
        <dbReference type="ARBA" id="ARBA00012438"/>
    </source>
</evidence>
<evidence type="ECO:0000259" key="14">
    <source>
        <dbReference type="PROSITE" id="PS50885"/>
    </source>
</evidence>
<evidence type="ECO:0000256" key="9">
    <source>
        <dbReference type="ARBA" id="ARBA00022840"/>
    </source>
</evidence>
<dbReference type="CDD" id="cd00082">
    <property type="entry name" value="HisKA"/>
    <property type="match status" value="1"/>
</dbReference>
<feature type="transmembrane region" description="Helical" evidence="12">
    <location>
        <begin position="54"/>
        <end position="75"/>
    </location>
</feature>
<feature type="domain" description="Histidine kinase" evidence="13">
    <location>
        <begin position="145"/>
        <end position="360"/>
    </location>
</feature>
<dbReference type="PROSITE" id="PS50109">
    <property type="entry name" value="HIS_KIN"/>
    <property type="match status" value="1"/>
</dbReference>
<dbReference type="EC" id="2.7.13.3" evidence="3"/>
<dbReference type="EMBL" id="CP014167">
    <property type="protein sequence ID" value="ANS77312.1"/>
    <property type="molecule type" value="Genomic_DNA"/>
</dbReference>